<evidence type="ECO:0000313" key="1">
    <source>
        <dbReference type="EMBL" id="TLE09202.1"/>
    </source>
</evidence>
<protein>
    <submittedName>
        <fullName evidence="1">Uncharacterized protein</fullName>
    </submittedName>
</protein>
<sequence>MRKAMYLFLTLFLVVYGSENMGSKNTQNDKNTNLPNDIKSFIESREAFIKADEINSAKTMSEKESIEYSQKRDLKQKEIDKEFVALRKKYKENDFIMSVLSQYGCLLNDCSATSKGDGFVFYKGINIAEAINDSLMDNTTFTSYPFFKEILKRNPNILVKKENFSLVLSPSAKYSNYKKIDIVWSKDKTHIDFILYNQYFNENICSHTANFKRFKQERDGVKASYGYMQIPYTQNKEVDDFINKSCECIYVGGEEPYDEQRANELEKMAQGCDDISKMRLNLQRKYKDDINASLLRREEQNYKEAFGE</sequence>
<gene>
    <name evidence="1" type="ORF">LS79_008470</name>
</gene>
<dbReference type="RefSeq" id="WP_034563308.1">
    <property type="nucleotide sequence ID" value="NZ_FZMS01000086.1"/>
</dbReference>
<dbReference type="Proteomes" id="UP000029857">
    <property type="component" value="Unassembled WGS sequence"/>
</dbReference>
<reference evidence="1 2" key="1">
    <citation type="journal article" date="2014" name="Genome Announc.">
        <title>Draft genome sequences of eight enterohepatic helicobacter species isolated from both laboratory and wild rodents.</title>
        <authorList>
            <person name="Sheh A."/>
            <person name="Shen Z."/>
            <person name="Fox J.G."/>
        </authorList>
    </citation>
    <scope>NUCLEOTIDE SEQUENCE [LARGE SCALE GENOMIC DNA]</scope>
    <source>
        <strain evidence="1 2">ATCC 49320</strain>
    </source>
</reference>
<organism evidence="1 2">
    <name type="scientific">Helicobacter bilis</name>
    <dbReference type="NCBI Taxonomy" id="37372"/>
    <lineage>
        <taxon>Bacteria</taxon>
        <taxon>Pseudomonadati</taxon>
        <taxon>Campylobacterota</taxon>
        <taxon>Epsilonproteobacteria</taxon>
        <taxon>Campylobacterales</taxon>
        <taxon>Helicobacteraceae</taxon>
        <taxon>Helicobacter</taxon>
    </lineage>
</organism>
<dbReference type="EMBL" id="JRPJ02000034">
    <property type="protein sequence ID" value="TLE09202.1"/>
    <property type="molecule type" value="Genomic_DNA"/>
</dbReference>
<accession>A0A4U8U9I2</accession>
<comment type="caution">
    <text evidence="1">The sequence shown here is derived from an EMBL/GenBank/DDBJ whole genome shotgun (WGS) entry which is preliminary data.</text>
</comment>
<name>A0A4U8U9I2_9HELI</name>
<dbReference type="AlphaFoldDB" id="A0A4U8U9I2"/>
<evidence type="ECO:0000313" key="2">
    <source>
        <dbReference type="Proteomes" id="UP000029857"/>
    </source>
</evidence>
<proteinExistence type="predicted"/>